<dbReference type="Proteomes" id="UP001084650">
    <property type="component" value="Unassembled WGS sequence"/>
</dbReference>
<comment type="caution">
    <text evidence="1">The sequence shown here is derived from an EMBL/GenBank/DDBJ whole genome shotgun (WGS) entry which is preliminary data.</text>
</comment>
<gene>
    <name evidence="1" type="ORF">OY187_03955</name>
</gene>
<evidence type="ECO:0000313" key="2">
    <source>
        <dbReference type="Proteomes" id="UP001084650"/>
    </source>
</evidence>
<name>A0ABT4HAG6_MYCIR</name>
<protein>
    <submittedName>
        <fullName evidence="1">Uncharacterized protein</fullName>
    </submittedName>
</protein>
<evidence type="ECO:0000313" key="1">
    <source>
        <dbReference type="EMBL" id="MCZ0727190.1"/>
    </source>
</evidence>
<keyword evidence="2" id="KW-1185">Reference proteome</keyword>
<sequence>MYGDTNDAWVVATPPTRKQIDYADQRRGVTRMEWVTERRFGGGEQGNDLTAAQFVGEETSIHLAPGVDVPPGVLSHILHALRNDNRHEIDIDDVKVVVSQLASRVRLLDSLPDDDRRRAAAALYVEILKRCTKI</sequence>
<organism evidence="1 2">
    <name type="scientific">Mycolicibacterium iranicum</name>
    <name type="common">Mycobacterium iranicum</name>
    <dbReference type="NCBI Taxonomy" id="912594"/>
    <lineage>
        <taxon>Bacteria</taxon>
        <taxon>Bacillati</taxon>
        <taxon>Actinomycetota</taxon>
        <taxon>Actinomycetes</taxon>
        <taxon>Mycobacteriales</taxon>
        <taxon>Mycobacteriaceae</taxon>
        <taxon>Mycolicibacterium</taxon>
    </lineage>
</organism>
<proteinExistence type="predicted"/>
<accession>A0ABT4HAG6</accession>
<dbReference type="RefSeq" id="WP_268785327.1">
    <property type="nucleotide sequence ID" value="NZ_JAPQYE010000001.1"/>
</dbReference>
<dbReference type="EMBL" id="JAPQYE010000001">
    <property type="protein sequence ID" value="MCZ0727190.1"/>
    <property type="molecule type" value="Genomic_DNA"/>
</dbReference>
<reference evidence="1" key="1">
    <citation type="submission" date="2022-12" db="EMBL/GenBank/DDBJ databases">
        <title>Whole genome sequence of Mycolicibacterium iranicum strain SBH312.</title>
        <authorList>
            <person name="Jani J."/>
            <person name="Arifin Mustapha Z."/>
            <person name="Ahmed K."/>
            <person name="Kai Ling C."/>
        </authorList>
    </citation>
    <scope>NUCLEOTIDE SEQUENCE</scope>
    <source>
        <strain evidence="1">SBH312</strain>
    </source>
</reference>